<evidence type="ECO:0000313" key="2">
    <source>
        <dbReference type="EMBL" id="CAG7874287.1"/>
    </source>
</evidence>
<dbReference type="EMBL" id="LS974621">
    <property type="protein sequence ID" value="CAG7874287.1"/>
    <property type="molecule type" value="Genomic_DNA"/>
</dbReference>
<evidence type="ECO:0000256" key="1">
    <source>
        <dbReference type="SAM" id="MobiDB-lite"/>
    </source>
</evidence>
<feature type="compositionally biased region" description="Basic residues" evidence="1">
    <location>
        <begin position="20"/>
        <end position="29"/>
    </location>
</feature>
<accession>A0A8D9DI29</accession>
<sequence>MDKQVAKKKQGRRDEEGTRRSRTLKRRSNARTLDAVPEEAESSFLSSAERVSKRCVSYVFATSYL</sequence>
<dbReference type="Gramene" id="A05p08080.2_BraZ1">
    <property type="protein sequence ID" value="A05p08080.2_BraZ1.CDS.1"/>
    <property type="gene ID" value="A05g08080.2_BraZ1"/>
</dbReference>
<dbReference type="AlphaFoldDB" id="A0A8D9DI29"/>
<name>A0A8D9DI29_BRACM</name>
<feature type="compositionally biased region" description="Basic residues" evidence="1">
    <location>
        <begin position="1"/>
        <end position="11"/>
    </location>
</feature>
<organism evidence="2 3">
    <name type="scientific">Brassica campestris</name>
    <name type="common">Field mustard</name>
    <dbReference type="NCBI Taxonomy" id="3711"/>
    <lineage>
        <taxon>Eukaryota</taxon>
        <taxon>Viridiplantae</taxon>
        <taxon>Streptophyta</taxon>
        <taxon>Embryophyta</taxon>
        <taxon>Tracheophyta</taxon>
        <taxon>Spermatophyta</taxon>
        <taxon>Magnoliopsida</taxon>
        <taxon>eudicotyledons</taxon>
        <taxon>Gunneridae</taxon>
        <taxon>Pentapetalae</taxon>
        <taxon>rosids</taxon>
        <taxon>malvids</taxon>
        <taxon>Brassicales</taxon>
        <taxon>Brassicaceae</taxon>
        <taxon>Brassiceae</taxon>
        <taxon>Brassica</taxon>
    </lineage>
</organism>
<gene>
    <name evidence="2" type="ORF">BRAPAZ1V2_A05P08080.2</name>
</gene>
<feature type="region of interest" description="Disordered" evidence="1">
    <location>
        <begin position="1"/>
        <end position="39"/>
    </location>
</feature>
<dbReference type="Proteomes" id="UP000694005">
    <property type="component" value="Chromosome A05"/>
</dbReference>
<evidence type="ECO:0000313" key="3">
    <source>
        <dbReference type="Proteomes" id="UP000694005"/>
    </source>
</evidence>
<protein>
    <submittedName>
        <fullName evidence="2">Uncharacterized protein</fullName>
    </submittedName>
</protein>
<proteinExistence type="predicted"/>
<reference evidence="2 3" key="1">
    <citation type="submission" date="2021-07" db="EMBL/GenBank/DDBJ databases">
        <authorList>
            <consortium name="Genoscope - CEA"/>
            <person name="William W."/>
        </authorList>
    </citation>
    <scope>NUCLEOTIDE SEQUENCE [LARGE SCALE GENOMIC DNA]</scope>
</reference>